<evidence type="ECO:0000256" key="3">
    <source>
        <dbReference type="ARBA" id="ARBA00022741"/>
    </source>
</evidence>
<dbReference type="SUPFAM" id="SSF52540">
    <property type="entry name" value="P-loop containing nucleoside triphosphate hydrolases"/>
    <property type="match status" value="1"/>
</dbReference>
<dbReference type="PROSITE" id="PS51195">
    <property type="entry name" value="Q_MOTIF"/>
    <property type="match status" value="1"/>
</dbReference>
<feature type="domain" description="DEAD-box RNA helicase Q" evidence="13">
    <location>
        <begin position="222"/>
        <end position="250"/>
    </location>
</feature>
<feature type="region of interest" description="Disordered" evidence="10">
    <location>
        <begin position="753"/>
        <end position="781"/>
    </location>
</feature>
<dbReference type="PROSITE" id="PS00039">
    <property type="entry name" value="DEAD_ATP_HELICASE"/>
    <property type="match status" value="1"/>
</dbReference>
<dbReference type="InterPro" id="IPR000629">
    <property type="entry name" value="RNA-helicase_DEAD-box_CS"/>
</dbReference>
<comment type="subcellular location">
    <subcellularLocation>
        <location evidence="1">Nucleus</location>
        <location evidence="1">Nucleolus</location>
    </subcellularLocation>
</comment>
<evidence type="ECO:0000256" key="8">
    <source>
        <dbReference type="PROSITE-ProRule" id="PRU00552"/>
    </source>
</evidence>
<keyword evidence="15" id="KW-1185">Reference proteome</keyword>
<dbReference type="InterPro" id="IPR011545">
    <property type="entry name" value="DEAD/DEAH_box_helicase_dom"/>
</dbReference>
<dbReference type="GO" id="GO:0005524">
    <property type="term" value="F:ATP binding"/>
    <property type="evidence" value="ECO:0007669"/>
    <property type="project" value="UniProtKB-UniRule"/>
</dbReference>
<comment type="similarity">
    <text evidence="9">Belongs to the DEAD box helicase family.</text>
</comment>
<feature type="compositionally biased region" description="Acidic residues" evidence="10">
    <location>
        <begin position="867"/>
        <end position="883"/>
    </location>
</feature>
<dbReference type="InterPro" id="IPR014001">
    <property type="entry name" value="Helicase_ATP-bd"/>
</dbReference>
<dbReference type="AlphaFoldDB" id="A0A5C5G5C1"/>
<gene>
    <name evidence="14" type="ORF">DMC30DRAFT_414025</name>
</gene>
<feature type="domain" description="Helicase C-terminal" evidence="12">
    <location>
        <begin position="569"/>
        <end position="714"/>
    </location>
</feature>
<comment type="domain">
    <text evidence="9">The Q motif is unique to and characteristic of the DEAD box family of RNA helicases and controls ATP binding and hydrolysis.</text>
</comment>
<feature type="compositionally biased region" description="Acidic residues" evidence="10">
    <location>
        <begin position="169"/>
        <end position="178"/>
    </location>
</feature>
<dbReference type="CDD" id="cd18787">
    <property type="entry name" value="SF2_C_DEAD"/>
    <property type="match status" value="1"/>
</dbReference>
<proteinExistence type="inferred from homology"/>
<feature type="compositionally biased region" description="Low complexity" evidence="10">
    <location>
        <begin position="18"/>
        <end position="37"/>
    </location>
</feature>
<feature type="domain" description="Helicase ATP-binding" evidence="11">
    <location>
        <begin position="262"/>
        <end position="515"/>
    </location>
</feature>
<keyword evidence="6 9" id="KW-0067">ATP-binding</keyword>
<evidence type="ECO:0000256" key="2">
    <source>
        <dbReference type="ARBA" id="ARBA00022552"/>
    </source>
</evidence>
<evidence type="ECO:0000313" key="15">
    <source>
        <dbReference type="Proteomes" id="UP000311382"/>
    </source>
</evidence>
<dbReference type="GO" id="GO:0003724">
    <property type="term" value="F:RNA helicase activity"/>
    <property type="evidence" value="ECO:0007669"/>
    <property type="project" value="UniProtKB-EC"/>
</dbReference>
<dbReference type="GO" id="GO:0016787">
    <property type="term" value="F:hydrolase activity"/>
    <property type="evidence" value="ECO:0007669"/>
    <property type="project" value="UniProtKB-KW"/>
</dbReference>
<evidence type="ECO:0000256" key="9">
    <source>
        <dbReference type="RuleBase" id="RU365068"/>
    </source>
</evidence>
<dbReference type="Pfam" id="PF00270">
    <property type="entry name" value="DEAD"/>
    <property type="match status" value="1"/>
</dbReference>
<dbReference type="Proteomes" id="UP000311382">
    <property type="component" value="Unassembled WGS sequence"/>
</dbReference>
<dbReference type="GO" id="GO:0003723">
    <property type="term" value="F:RNA binding"/>
    <property type="evidence" value="ECO:0007669"/>
    <property type="project" value="UniProtKB-UniRule"/>
</dbReference>
<feature type="region of interest" description="Disordered" evidence="10">
    <location>
        <begin position="93"/>
        <end position="213"/>
    </location>
</feature>
<evidence type="ECO:0000256" key="1">
    <source>
        <dbReference type="ARBA" id="ARBA00004604"/>
    </source>
</evidence>
<dbReference type="PROSITE" id="PS51192">
    <property type="entry name" value="HELICASE_ATP_BIND_1"/>
    <property type="match status" value="1"/>
</dbReference>
<keyword evidence="3 9" id="KW-0547">Nucleotide-binding</keyword>
<dbReference type="PANTHER" id="PTHR24031">
    <property type="entry name" value="RNA HELICASE"/>
    <property type="match status" value="1"/>
</dbReference>
<name>A0A5C5G5C1_9BASI</name>
<evidence type="ECO:0000256" key="5">
    <source>
        <dbReference type="ARBA" id="ARBA00022806"/>
    </source>
</evidence>
<feature type="region of interest" description="Disordered" evidence="10">
    <location>
        <begin position="1"/>
        <end position="52"/>
    </location>
</feature>
<comment type="caution">
    <text evidence="14">The sequence shown here is derived from an EMBL/GenBank/DDBJ whole genome shotgun (WGS) entry which is preliminary data.</text>
</comment>
<dbReference type="InterPro" id="IPR014014">
    <property type="entry name" value="RNA_helicase_DEAD_Q_motif"/>
</dbReference>
<dbReference type="InterPro" id="IPR027417">
    <property type="entry name" value="P-loop_NTPase"/>
</dbReference>
<feature type="compositionally biased region" description="Acidic residues" evidence="10">
    <location>
        <begin position="116"/>
        <end position="152"/>
    </location>
</feature>
<evidence type="ECO:0000256" key="4">
    <source>
        <dbReference type="ARBA" id="ARBA00022801"/>
    </source>
</evidence>
<comment type="function">
    <text evidence="9">RNA helicase.</text>
</comment>
<feature type="region of interest" description="Disordered" evidence="10">
    <location>
        <begin position="841"/>
        <end position="917"/>
    </location>
</feature>
<evidence type="ECO:0000259" key="12">
    <source>
        <dbReference type="PROSITE" id="PS51194"/>
    </source>
</evidence>
<keyword evidence="5 9" id="KW-0347">Helicase</keyword>
<dbReference type="PROSITE" id="PS51194">
    <property type="entry name" value="HELICASE_CTER"/>
    <property type="match status" value="1"/>
</dbReference>
<evidence type="ECO:0000256" key="10">
    <source>
        <dbReference type="SAM" id="MobiDB-lite"/>
    </source>
</evidence>
<dbReference type="InterPro" id="IPR001650">
    <property type="entry name" value="Helicase_C-like"/>
</dbReference>
<evidence type="ECO:0000256" key="6">
    <source>
        <dbReference type="ARBA" id="ARBA00022840"/>
    </source>
</evidence>
<keyword evidence="7 9" id="KW-0694">RNA-binding</keyword>
<feature type="short sequence motif" description="Q motif" evidence="8">
    <location>
        <begin position="222"/>
        <end position="250"/>
    </location>
</feature>
<evidence type="ECO:0000259" key="13">
    <source>
        <dbReference type="PROSITE" id="PS51195"/>
    </source>
</evidence>
<keyword evidence="2" id="KW-0698">rRNA processing</keyword>
<reference evidence="14 15" key="1">
    <citation type="submission" date="2019-03" db="EMBL/GenBank/DDBJ databases">
        <title>Rhodosporidium diobovatum UCD-FST 08-225 genome sequencing, assembly, and annotation.</title>
        <authorList>
            <person name="Fakankun I.U."/>
            <person name="Fristensky B."/>
            <person name="Levin D.B."/>
        </authorList>
    </citation>
    <scope>NUCLEOTIDE SEQUENCE [LARGE SCALE GENOMIC DNA]</scope>
    <source>
        <strain evidence="14 15">UCD-FST 08-225</strain>
    </source>
</reference>
<dbReference type="EMBL" id="SOZI01000009">
    <property type="protein sequence ID" value="TNY23699.1"/>
    <property type="molecule type" value="Genomic_DNA"/>
</dbReference>
<keyword evidence="4 9" id="KW-0378">Hydrolase</keyword>
<dbReference type="EC" id="3.6.4.13" evidence="9"/>
<evidence type="ECO:0000259" key="11">
    <source>
        <dbReference type="PROSITE" id="PS51192"/>
    </source>
</evidence>
<sequence length="917" mass="99194">MPLNPHAAARLRSKKRGAPSTRTASSSASASATGSKAQPKAQPRFRPTATKDLQWKRLVLPAEIGFDDDGGLLEVDEVEGVDVVVEDGRAVFKIREDADQPPAKKSRKGKARANNADEEGFVDVNDVEEEGDAPAFADDEELTFQDDEELSFPDEVAQAAETDAGAEPVEAEAVQEEANEGKEKAKAKAKGKKRSRDEAEAGPSAPQEHAPVEPVDVQAKLPEWAHIPLPNPLYRALAELKFTKPTAIQERALLVDTVASSESSASTERDIVGIAQTGSGKTLAYGLPILSHILSSPTPRDSSPASSASAADNDDEDAAAQPSRLSALILCPTRELALQVRASLASLAVRTLPLLPSTPEIAAFADEDPRKRVRGKLVQVVALTGGMSIEKQKRQLQKGADIIVATPGRLWDLIGDMDSLVRDIKGMKFLVIDEADRMIENGHFAELDNIVRLTRRGTAQGDTGFVNDFQSAVTSRSNLGLVNARRDMRTFVFSATMSRELQRNLKRKGPKRFVPQSEAGGMSSLDDLLDTLDFRDTDPEIIDLSPEHGLVETLRECKVECLQNEKDIYLYHFLLRYPGRTIVFLASIDGIRRLNPLLELLKVNVIPLHSGMQQRQRLKALDKFKSSSDAVLLATDVAARGLDIPAVSHVVHYQLPRAADTYVHRSGRTARAGTEGLALQIVAPEEKKVQRMLMASLGKNTELPALPIDFSILDQLKKRIDLAKEIDVAHHRATKAAHDDKWLRDAAEAMEIDLDDEGDNSDPDAPRLSSRKKRSQSSGQIRGLRAQLDALLRKPLMVRGASARYLTARGTVGLVDQLVGGTGHAKIFGIQASTALEDHASATKGKKDKGSAATPVQAVEAPALVADADDADEPEEVAGEETAGDASALAQLQQQKKKGKAKRKGTKGGKPGQDKAE</sequence>
<dbReference type="STRING" id="5288.A0A5C5G5C1"/>
<organism evidence="14 15">
    <name type="scientific">Rhodotorula diobovata</name>
    <dbReference type="NCBI Taxonomy" id="5288"/>
    <lineage>
        <taxon>Eukaryota</taxon>
        <taxon>Fungi</taxon>
        <taxon>Dikarya</taxon>
        <taxon>Basidiomycota</taxon>
        <taxon>Pucciniomycotina</taxon>
        <taxon>Microbotryomycetes</taxon>
        <taxon>Sporidiobolales</taxon>
        <taxon>Sporidiobolaceae</taxon>
        <taxon>Rhodotorula</taxon>
    </lineage>
</organism>
<feature type="region of interest" description="Disordered" evidence="10">
    <location>
        <begin position="296"/>
        <end position="318"/>
    </location>
</feature>
<dbReference type="GO" id="GO:0006364">
    <property type="term" value="P:rRNA processing"/>
    <property type="evidence" value="ECO:0007669"/>
    <property type="project" value="UniProtKB-KW"/>
</dbReference>
<dbReference type="SMART" id="SM00487">
    <property type="entry name" value="DEXDc"/>
    <property type="match status" value="1"/>
</dbReference>
<feature type="compositionally biased region" description="Basic residues" evidence="10">
    <location>
        <begin position="895"/>
        <end position="907"/>
    </location>
</feature>
<feature type="compositionally biased region" description="Acidic residues" evidence="10">
    <location>
        <begin position="753"/>
        <end position="762"/>
    </location>
</feature>
<evidence type="ECO:0000256" key="7">
    <source>
        <dbReference type="ARBA" id="ARBA00022884"/>
    </source>
</evidence>
<protein>
    <recommendedName>
        <fullName evidence="9">ATP-dependent RNA helicase</fullName>
        <ecNumber evidence="9">3.6.4.13</ecNumber>
    </recommendedName>
</protein>
<comment type="catalytic activity">
    <reaction evidence="9">
        <text>ATP + H2O = ADP + phosphate + H(+)</text>
        <dbReference type="Rhea" id="RHEA:13065"/>
        <dbReference type="ChEBI" id="CHEBI:15377"/>
        <dbReference type="ChEBI" id="CHEBI:15378"/>
        <dbReference type="ChEBI" id="CHEBI:30616"/>
        <dbReference type="ChEBI" id="CHEBI:43474"/>
        <dbReference type="ChEBI" id="CHEBI:456216"/>
        <dbReference type="EC" id="3.6.4.13"/>
    </reaction>
</comment>
<dbReference type="SMART" id="SM00490">
    <property type="entry name" value="HELICc"/>
    <property type="match status" value="1"/>
</dbReference>
<evidence type="ECO:0000313" key="14">
    <source>
        <dbReference type="EMBL" id="TNY23699.1"/>
    </source>
</evidence>
<dbReference type="Gene3D" id="3.40.50.300">
    <property type="entry name" value="P-loop containing nucleotide triphosphate hydrolases"/>
    <property type="match status" value="2"/>
</dbReference>
<dbReference type="OrthoDB" id="4310724at2759"/>
<accession>A0A5C5G5C1</accession>
<dbReference type="Pfam" id="PF00271">
    <property type="entry name" value="Helicase_C"/>
    <property type="match status" value="1"/>
</dbReference>
<feature type="compositionally biased region" description="Low complexity" evidence="10">
    <location>
        <begin position="296"/>
        <end position="311"/>
    </location>
</feature>
<dbReference type="GO" id="GO:0005730">
    <property type="term" value="C:nucleolus"/>
    <property type="evidence" value="ECO:0007669"/>
    <property type="project" value="UniProtKB-SubCell"/>
</dbReference>